<dbReference type="GO" id="GO:0005886">
    <property type="term" value="C:plasma membrane"/>
    <property type="evidence" value="ECO:0007669"/>
    <property type="project" value="TreeGrafter"/>
</dbReference>
<dbReference type="InterPro" id="IPR003594">
    <property type="entry name" value="HATPase_dom"/>
</dbReference>
<dbReference type="SMART" id="SM00388">
    <property type="entry name" value="HisKA"/>
    <property type="match status" value="1"/>
</dbReference>
<evidence type="ECO:0000256" key="3">
    <source>
        <dbReference type="ARBA" id="ARBA00022553"/>
    </source>
</evidence>
<dbReference type="InterPro" id="IPR011006">
    <property type="entry name" value="CheY-like_superfamily"/>
</dbReference>
<dbReference type="PANTHER" id="PTHR43047">
    <property type="entry name" value="TWO-COMPONENT HISTIDINE PROTEIN KINASE"/>
    <property type="match status" value="1"/>
</dbReference>
<evidence type="ECO:0000256" key="8">
    <source>
        <dbReference type="SAM" id="MobiDB-lite"/>
    </source>
</evidence>
<dbReference type="GO" id="GO:0009927">
    <property type="term" value="F:histidine phosphotransfer kinase activity"/>
    <property type="evidence" value="ECO:0007669"/>
    <property type="project" value="TreeGrafter"/>
</dbReference>
<dbReference type="InterPro" id="IPR000014">
    <property type="entry name" value="PAS"/>
</dbReference>
<evidence type="ECO:0000256" key="4">
    <source>
        <dbReference type="ARBA" id="ARBA00022679"/>
    </source>
</evidence>
<name>A0A174ITH7_BACT4</name>
<keyword evidence="3 7" id="KW-0597">Phosphoprotein</keyword>
<feature type="compositionally biased region" description="Polar residues" evidence="8">
    <location>
        <begin position="1"/>
        <end position="19"/>
    </location>
</feature>
<evidence type="ECO:0000259" key="11">
    <source>
        <dbReference type="PROSITE" id="PS50113"/>
    </source>
</evidence>
<evidence type="ECO:0000313" key="13">
    <source>
        <dbReference type="Proteomes" id="UP000095576"/>
    </source>
</evidence>
<dbReference type="SMART" id="SM00448">
    <property type="entry name" value="REC"/>
    <property type="match status" value="1"/>
</dbReference>
<dbReference type="InterPro" id="IPR003661">
    <property type="entry name" value="HisK_dim/P_dom"/>
</dbReference>
<dbReference type="Gene3D" id="3.40.50.2300">
    <property type="match status" value="1"/>
</dbReference>
<dbReference type="SUPFAM" id="SSF47384">
    <property type="entry name" value="Homodimeric domain of signal transducing histidine kinase"/>
    <property type="match status" value="1"/>
</dbReference>
<dbReference type="PROSITE" id="PS50110">
    <property type="entry name" value="RESPONSE_REGULATORY"/>
    <property type="match status" value="1"/>
</dbReference>
<dbReference type="PANTHER" id="PTHR43047:SF72">
    <property type="entry name" value="OSMOSENSING HISTIDINE PROTEIN KINASE SLN1"/>
    <property type="match status" value="1"/>
</dbReference>
<dbReference type="PRINTS" id="PR00344">
    <property type="entry name" value="BCTRLSENSOR"/>
</dbReference>
<dbReference type="Pfam" id="PF08447">
    <property type="entry name" value="PAS_3"/>
    <property type="match status" value="2"/>
</dbReference>
<keyword evidence="5 12" id="KW-0418">Kinase</keyword>
<reference evidence="12 13" key="1">
    <citation type="submission" date="2015-09" db="EMBL/GenBank/DDBJ databases">
        <authorList>
            <consortium name="Pathogen Informatics"/>
        </authorList>
    </citation>
    <scope>NUCLEOTIDE SEQUENCE [LARGE SCALE GENOMIC DNA]</scope>
    <source>
        <strain evidence="12 13">2789STDY5834899</strain>
    </source>
</reference>
<evidence type="ECO:0000256" key="2">
    <source>
        <dbReference type="ARBA" id="ARBA00012438"/>
    </source>
</evidence>
<dbReference type="Pfam" id="PF13426">
    <property type="entry name" value="PAS_9"/>
    <property type="match status" value="1"/>
</dbReference>
<dbReference type="EMBL" id="CZAP01000001">
    <property type="protein sequence ID" value="CUO88255.1"/>
    <property type="molecule type" value="Genomic_DNA"/>
</dbReference>
<dbReference type="SUPFAM" id="SSF52172">
    <property type="entry name" value="CheY-like"/>
    <property type="match status" value="1"/>
</dbReference>
<dbReference type="InterPro" id="IPR013655">
    <property type="entry name" value="PAS_fold_3"/>
</dbReference>
<sequence>MNPSETEPTTQNVMSSSEPETFPLTKDQLLFAESIYACLPMSIEIYDTNGILRSINEHALQMYGVTDKTTVVNIVNLFNSPYMDETLKNRIQRGEDIVLEFEYDFDRIKDNAYFSTQNKNTIIYEAKVVPLRSKEGEIIGHILLSNDVTAIKEAEFRTDESKKNLEMAMEAASMSSWVYDVYKKTFNPLHGDPVAKNNTTLDQILNILHPQDHEPLIQLLSQLTNKEIQQGNITLRFYNEEEKQYRYYESMMRLSFEHFGKLQIIGTQLDITERMQMVKKTQELIAKRELAMKVSNIIHWDFDVRTQEFEAYNDPINDYASDKLVTIQRYMDVIHPEDRSSSYDAIQSMLSGKELTINFTCRMQTKYDESWQYCNIIGVPFEKDEYGNNVRYTGFRQNISKLHQLNEELEERNYKMQLTFKTVGMSYWDFEVKSKQFKAFNDPVNDFHSENAITPEDYLHVTHPEDIEQVRNHINYMVGGTTKDLNFKFRSKTKWDKEWQTLIVTGIPVERDKKGNVIRYTGIKVNNTKWEKMAQQLKELKDKAELSDRLKSAFLANMSHEIRTPLNAIVGFSELMVYSEDPAEKEEYMSIIQSNNELLLRLINDILDLSKIESGILDRKRETFNLAKVCNELYTMIQPKITNPDVEFQMDNSSPDCWIFLDRSRLKQVWMNYLTNAVKCTKSGYIKMGYSIEREGIRIYVEDSGVGIPEELQERVFGRFQKLNEFAQGTGLGLAISRAIIEGAEGEVGFTSTPDIGSTFWAWIPCEISTQEEHTPTISQPLQHQLSLNEIDKKELKILIAEDNDSNYSLVQHILKNYHLTHVQNGAEAVNKVREEEFDLVLMDMKMPVMGGLEATRKIREFNNRIPIIALTANAFDADRISALDAGCNEFLAKPLKKSQLLELFSKKW</sequence>
<dbReference type="InterPro" id="IPR001789">
    <property type="entry name" value="Sig_transdc_resp-reg_receiver"/>
</dbReference>
<dbReference type="Proteomes" id="UP000095576">
    <property type="component" value="Unassembled WGS sequence"/>
</dbReference>
<dbReference type="Pfam" id="PF00072">
    <property type="entry name" value="Response_reg"/>
    <property type="match status" value="1"/>
</dbReference>
<keyword evidence="6" id="KW-0902">Two-component regulatory system</keyword>
<feature type="region of interest" description="Disordered" evidence="8">
    <location>
        <begin position="1"/>
        <end position="20"/>
    </location>
</feature>
<evidence type="ECO:0000259" key="9">
    <source>
        <dbReference type="PROSITE" id="PS50109"/>
    </source>
</evidence>
<dbReference type="Pfam" id="PF00512">
    <property type="entry name" value="HisKA"/>
    <property type="match status" value="1"/>
</dbReference>
<organism evidence="12 13">
    <name type="scientific">Bacteroides thetaiotaomicron</name>
    <dbReference type="NCBI Taxonomy" id="818"/>
    <lineage>
        <taxon>Bacteria</taxon>
        <taxon>Pseudomonadati</taxon>
        <taxon>Bacteroidota</taxon>
        <taxon>Bacteroidia</taxon>
        <taxon>Bacteroidales</taxon>
        <taxon>Bacteroidaceae</taxon>
        <taxon>Bacteroides</taxon>
    </lineage>
</organism>
<dbReference type="Gene3D" id="3.30.565.10">
    <property type="entry name" value="Histidine kinase-like ATPase, C-terminal domain"/>
    <property type="match status" value="1"/>
</dbReference>
<feature type="modified residue" description="4-aspartylphosphate" evidence="7">
    <location>
        <position position="844"/>
    </location>
</feature>
<dbReference type="SUPFAM" id="SSF55785">
    <property type="entry name" value="PYP-like sensor domain (PAS domain)"/>
    <property type="match status" value="2"/>
</dbReference>
<dbReference type="Gene3D" id="1.10.287.130">
    <property type="match status" value="1"/>
</dbReference>
<feature type="domain" description="Response regulatory" evidence="10">
    <location>
        <begin position="797"/>
        <end position="909"/>
    </location>
</feature>
<evidence type="ECO:0000313" key="12">
    <source>
        <dbReference type="EMBL" id="CUO88255.1"/>
    </source>
</evidence>
<dbReference type="PROSITE" id="PS50109">
    <property type="entry name" value="HIS_KIN"/>
    <property type="match status" value="1"/>
</dbReference>
<dbReference type="Gene3D" id="3.30.450.20">
    <property type="entry name" value="PAS domain"/>
    <property type="match status" value="4"/>
</dbReference>
<dbReference type="InterPro" id="IPR036890">
    <property type="entry name" value="HATPase_C_sf"/>
</dbReference>
<protein>
    <recommendedName>
        <fullName evidence="2">histidine kinase</fullName>
        <ecNumber evidence="2">2.7.13.3</ecNumber>
    </recommendedName>
</protein>
<dbReference type="InterPro" id="IPR005467">
    <property type="entry name" value="His_kinase_dom"/>
</dbReference>
<dbReference type="CDD" id="cd17546">
    <property type="entry name" value="REC_hyHK_CKI1_RcsC-like"/>
    <property type="match status" value="1"/>
</dbReference>
<proteinExistence type="predicted"/>
<dbReference type="InterPro" id="IPR035965">
    <property type="entry name" value="PAS-like_dom_sf"/>
</dbReference>
<comment type="catalytic activity">
    <reaction evidence="1">
        <text>ATP + protein L-histidine = ADP + protein N-phospho-L-histidine.</text>
        <dbReference type="EC" id="2.7.13.3"/>
    </reaction>
</comment>
<feature type="domain" description="PAC" evidence="11">
    <location>
        <begin position="99"/>
        <end position="160"/>
    </location>
</feature>
<evidence type="ECO:0000256" key="6">
    <source>
        <dbReference type="ARBA" id="ARBA00023012"/>
    </source>
</evidence>
<keyword evidence="4 12" id="KW-0808">Transferase</keyword>
<gene>
    <name evidence="12" type="primary">luxQ_1</name>
    <name evidence="12" type="ORF">ERS852511_00446</name>
</gene>
<dbReference type="InterPro" id="IPR036097">
    <property type="entry name" value="HisK_dim/P_sf"/>
</dbReference>
<evidence type="ECO:0000259" key="10">
    <source>
        <dbReference type="PROSITE" id="PS50110"/>
    </source>
</evidence>
<dbReference type="CDD" id="cd00082">
    <property type="entry name" value="HisKA"/>
    <property type="match status" value="1"/>
</dbReference>
<dbReference type="EC" id="2.7.13.3" evidence="2"/>
<evidence type="ECO:0000256" key="5">
    <source>
        <dbReference type="ARBA" id="ARBA00022777"/>
    </source>
</evidence>
<feature type="domain" description="Histidine kinase" evidence="9">
    <location>
        <begin position="557"/>
        <end position="768"/>
    </location>
</feature>
<dbReference type="GO" id="GO:0000155">
    <property type="term" value="F:phosphorelay sensor kinase activity"/>
    <property type="evidence" value="ECO:0007669"/>
    <property type="project" value="InterPro"/>
</dbReference>
<evidence type="ECO:0000256" key="7">
    <source>
        <dbReference type="PROSITE-ProRule" id="PRU00169"/>
    </source>
</evidence>
<dbReference type="InterPro" id="IPR000700">
    <property type="entry name" value="PAS-assoc_C"/>
</dbReference>
<dbReference type="SMART" id="SM00387">
    <property type="entry name" value="HATPase_c"/>
    <property type="match status" value="1"/>
</dbReference>
<dbReference type="AlphaFoldDB" id="A0A174ITH7"/>
<dbReference type="SUPFAM" id="SSF55874">
    <property type="entry name" value="ATPase domain of HSP90 chaperone/DNA topoisomerase II/histidine kinase"/>
    <property type="match status" value="1"/>
</dbReference>
<dbReference type="FunFam" id="1.10.287.130:FF:000001">
    <property type="entry name" value="Two-component sensor histidine kinase"/>
    <property type="match status" value="1"/>
</dbReference>
<dbReference type="InterPro" id="IPR004358">
    <property type="entry name" value="Sig_transdc_His_kin-like_C"/>
</dbReference>
<dbReference type="Pfam" id="PF02518">
    <property type="entry name" value="HATPase_c"/>
    <property type="match status" value="1"/>
</dbReference>
<evidence type="ECO:0000256" key="1">
    <source>
        <dbReference type="ARBA" id="ARBA00000085"/>
    </source>
</evidence>
<accession>A0A174ITH7</accession>
<dbReference type="RefSeq" id="WP_055298592.1">
    <property type="nucleotide sequence ID" value="NZ_CZAP01000001.1"/>
</dbReference>
<dbReference type="PROSITE" id="PS50113">
    <property type="entry name" value="PAC"/>
    <property type="match status" value="1"/>
</dbReference>